<dbReference type="OrthoDB" id="3632147at2"/>
<dbReference type="HOGENOM" id="CLU_009583_0_3_11"/>
<dbReference type="GO" id="GO:0016757">
    <property type="term" value="F:glycosyltransferase activity"/>
    <property type="evidence" value="ECO:0007669"/>
    <property type="project" value="UniProtKB-KW"/>
</dbReference>
<name>A4T5G0_MYCGI</name>
<keyword evidence="1" id="KW-0328">Glycosyltransferase</keyword>
<gene>
    <name evidence="5" type="ordered locus">Mflv_1500</name>
</gene>
<dbReference type="EMBL" id="CP000656">
    <property type="protein sequence ID" value="ABP43982.1"/>
    <property type="molecule type" value="Genomic_DNA"/>
</dbReference>
<dbReference type="PANTHER" id="PTHR12526">
    <property type="entry name" value="GLYCOSYLTRANSFERASE"/>
    <property type="match status" value="1"/>
</dbReference>
<accession>A4T5G0</accession>
<proteinExistence type="predicted"/>
<keyword evidence="2 5" id="KW-0808">Transferase</keyword>
<protein>
    <submittedName>
        <fullName evidence="5">Glycosyl transferase, group 1</fullName>
    </submittedName>
</protein>
<reference evidence="5" key="2">
    <citation type="journal article" date="2013" name="PLoS ONE">
        <title>A Gene Expression Study of the Activities of Aromatic Ring-Cleavage Dioxygenases in Mycobacterium gilvum PYR-GCK to Changes in Salinity and pH during Pyrene Degradation.</title>
        <authorList>
            <person name="Badejo A.C."/>
            <person name="Badejo A.O."/>
            <person name="Shin K.H."/>
            <person name="Chai Y.G."/>
        </authorList>
    </citation>
    <scope>NUCLEOTIDE SEQUENCE [LARGE SCALE GENOMIC DNA]</scope>
    <source>
        <strain evidence="5">PYR-GCK</strain>
    </source>
</reference>
<dbReference type="Pfam" id="PF00534">
    <property type="entry name" value="Glycos_transf_1"/>
    <property type="match status" value="1"/>
</dbReference>
<dbReference type="InterPro" id="IPR028098">
    <property type="entry name" value="Glyco_trans_4-like_N"/>
</dbReference>
<feature type="domain" description="Glycosyltransferase subfamily 4-like N-terminal" evidence="4">
    <location>
        <begin position="17"/>
        <end position="180"/>
    </location>
</feature>
<sequence>MTGGVSALVLIDAFRMGGAETLLAPMIVASRDTDVSMDVVSISPSEWNSEKTMTILAEAGIPTRSLGIRRLLDPVALPRLVRTIRQGRYDVVHAHLEMAMTLAVPAAALAGRPAVCTFHHVARPLEGRAAWRERLAVEAATRSRRALFVSEASRLSFAQNYRPKGMPANWEVMHNGIDIANFAPGQADPGVRSELAGRDGDSLVAVLPAAFRDFKGIPVAIKAWPAVIEKFPSAVLALTGGGELESELRQLVADLGLGDSVNFVGVRTDMPEVYRAADVVVLPSTHGENLPTVLIESSATACAVAASRVGGIPDIVLDGQTGLLFEAGSVEGFADTVCRLLGDAELRRRLGAAASERARSEFSATAWLARLRTTYLEAMGDRR</sequence>
<evidence type="ECO:0000256" key="1">
    <source>
        <dbReference type="ARBA" id="ARBA00022676"/>
    </source>
</evidence>
<dbReference type="eggNOG" id="COG0438">
    <property type="taxonomic scope" value="Bacteria"/>
</dbReference>
<dbReference type="InterPro" id="IPR001296">
    <property type="entry name" value="Glyco_trans_1"/>
</dbReference>
<feature type="domain" description="Glycosyl transferase family 1" evidence="3">
    <location>
        <begin position="199"/>
        <end position="356"/>
    </location>
</feature>
<reference evidence="5" key="1">
    <citation type="submission" date="2007-04" db="EMBL/GenBank/DDBJ databases">
        <authorList>
            <consortium name="US DOE Joint Genome Institute"/>
            <person name="Copeland A."/>
            <person name="Lucas S."/>
            <person name="Lapidus A."/>
            <person name="Barry K."/>
            <person name="Detter J.C."/>
            <person name="Glavina del Rio T."/>
            <person name="Hammon N."/>
            <person name="Israni S."/>
            <person name="Dalin E."/>
            <person name="Tice H."/>
            <person name="Pitluck S."/>
            <person name="Chain P."/>
            <person name="Malfatti S."/>
            <person name="Shin M."/>
            <person name="Vergez L."/>
            <person name="Schmutz J."/>
            <person name="Larimer F."/>
            <person name="Land M."/>
            <person name="Hauser L."/>
            <person name="Kyrpides N."/>
            <person name="Mikhailova N."/>
            <person name="Miller C."/>
            <person name="Richardson P."/>
        </authorList>
    </citation>
    <scope>NUCLEOTIDE SEQUENCE</scope>
    <source>
        <strain evidence="5">PYR-GCK</strain>
    </source>
</reference>
<dbReference type="STRING" id="350054.Mflv_1500"/>
<evidence type="ECO:0000259" key="3">
    <source>
        <dbReference type="Pfam" id="PF00534"/>
    </source>
</evidence>
<dbReference type="CAZy" id="GT4">
    <property type="family name" value="Glycosyltransferase Family 4"/>
</dbReference>
<dbReference type="KEGG" id="mgi:Mflv_1500"/>
<dbReference type="Pfam" id="PF13439">
    <property type="entry name" value="Glyco_transf_4"/>
    <property type="match status" value="1"/>
</dbReference>
<dbReference type="SUPFAM" id="SSF53756">
    <property type="entry name" value="UDP-Glycosyltransferase/glycogen phosphorylase"/>
    <property type="match status" value="1"/>
</dbReference>
<evidence type="ECO:0000256" key="2">
    <source>
        <dbReference type="ARBA" id="ARBA00022679"/>
    </source>
</evidence>
<dbReference type="Gene3D" id="3.40.50.2000">
    <property type="entry name" value="Glycogen Phosphorylase B"/>
    <property type="match status" value="2"/>
</dbReference>
<evidence type="ECO:0000313" key="5">
    <source>
        <dbReference type="EMBL" id="ABP43982.1"/>
    </source>
</evidence>
<organism evidence="5">
    <name type="scientific">Mycolicibacterium gilvum (strain PYR-GCK)</name>
    <name type="common">Mycobacterium gilvum (strain PYR-GCK)</name>
    <dbReference type="NCBI Taxonomy" id="350054"/>
    <lineage>
        <taxon>Bacteria</taxon>
        <taxon>Bacillati</taxon>
        <taxon>Actinomycetota</taxon>
        <taxon>Actinomycetes</taxon>
        <taxon>Mycobacteriales</taxon>
        <taxon>Mycobacteriaceae</taxon>
        <taxon>Mycolicibacterium</taxon>
    </lineage>
</organism>
<dbReference type="AlphaFoldDB" id="A4T5G0"/>
<evidence type="ECO:0000259" key="4">
    <source>
        <dbReference type="Pfam" id="PF13439"/>
    </source>
</evidence>